<keyword evidence="3" id="KW-1185">Reference proteome</keyword>
<comment type="caution">
    <text evidence="2">The sequence shown here is derived from an EMBL/GenBank/DDBJ whole genome shotgun (WGS) entry which is preliminary data.</text>
</comment>
<feature type="region of interest" description="Disordered" evidence="1">
    <location>
        <begin position="61"/>
        <end position="85"/>
    </location>
</feature>
<name>A0ABQ8RD22_FUSEQ</name>
<dbReference type="EMBL" id="JAOQBH010000008">
    <property type="protein sequence ID" value="KAJ4131671.1"/>
    <property type="molecule type" value="Genomic_DNA"/>
</dbReference>
<gene>
    <name evidence="2" type="ORF">NW768_005864</name>
</gene>
<protein>
    <submittedName>
        <fullName evidence="2">Uncharacterized protein</fullName>
    </submittedName>
</protein>
<accession>A0ABQ8RD22</accession>
<sequence length="193" mass="20888">MSLAQTLSPTITMAGRWKVPDQAPDWFKKWGKGRIKLVPSSNAPNVSEASSVAEAHVLNEDEPAASETAPAVDPEADSIGHESRGSKRIITQCGYFIVDLSTGVADMFPKPDVHFQAYLDSYYDHRTIPITSRSAEAAVMVVFPRTEEPAGPQDLGYGSIRQANPYLGGVVTVVPPRTEKPACPQDNSEYISA</sequence>
<evidence type="ECO:0000256" key="1">
    <source>
        <dbReference type="SAM" id="MobiDB-lite"/>
    </source>
</evidence>
<proteinExistence type="predicted"/>
<evidence type="ECO:0000313" key="3">
    <source>
        <dbReference type="Proteomes" id="UP001152024"/>
    </source>
</evidence>
<organism evidence="2 3">
    <name type="scientific">Fusarium equiseti</name>
    <name type="common">Fusarium scirpi</name>
    <dbReference type="NCBI Taxonomy" id="61235"/>
    <lineage>
        <taxon>Eukaryota</taxon>
        <taxon>Fungi</taxon>
        <taxon>Dikarya</taxon>
        <taxon>Ascomycota</taxon>
        <taxon>Pezizomycotina</taxon>
        <taxon>Sordariomycetes</taxon>
        <taxon>Hypocreomycetidae</taxon>
        <taxon>Hypocreales</taxon>
        <taxon>Nectriaceae</taxon>
        <taxon>Fusarium</taxon>
        <taxon>Fusarium incarnatum-equiseti species complex</taxon>
    </lineage>
</organism>
<reference evidence="2" key="1">
    <citation type="submission" date="2022-09" db="EMBL/GenBank/DDBJ databases">
        <title>Fusarium specimens isolated from Avocado Roots.</title>
        <authorList>
            <person name="Stajich J."/>
            <person name="Roper C."/>
            <person name="Heimlech-Rivalta G."/>
        </authorList>
    </citation>
    <scope>NUCLEOTIDE SEQUENCE</scope>
    <source>
        <strain evidence="2">CF00095</strain>
    </source>
</reference>
<evidence type="ECO:0000313" key="2">
    <source>
        <dbReference type="EMBL" id="KAJ4131671.1"/>
    </source>
</evidence>
<dbReference type="Proteomes" id="UP001152024">
    <property type="component" value="Unassembled WGS sequence"/>
</dbReference>